<name>A0A6P8AP41_PYRGI</name>
<reference evidence="2" key="3">
    <citation type="submission" date="2025-08" db="UniProtKB">
        <authorList>
            <consortium name="RefSeq"/>
        </authorList>
    </citation>
    <scope>IDENTIFICATION</scope>
    <source>
        <strain evidence="2">NI907</strain>
    </source>
</reference>
<dbReference type="RefSeq" id="XP_030976669.1">
    <property type="nucleotide sequence ID" value="XM_031131784.1"/>
</dbReference>
<evidence type="ECO:0000313" key="2">
    <source>
        <dbReference type="RefSeq" id="XP_030976669.1"/>
    </source>
</evidence>
<dbReference type="AlphaFoldDB" id="A0A6P8AP41"/>
<protein>
    <submittedName>
        <fullName evidence="2">Uncharacterized protein</fullName>
    </submittedName>
</protein>
<dbReference type="Proteomes" id="UP000515153">
    <property type="component" value="Chromosome V"/>
</dbReference>
<reference evidence="2" key="2">
    <citation type="submission" date="2019-10" db="EMBL/GenBank/DDBJ databases">
        <authorList>
            <consortium name="NCBI Genome Project"/>
        </authorList>
    </citation>
    <scope>NUCLEOTIDE SEQUENCE</scope>
    <source>
        <strain evidence="2">NI907</strain>
    </source>
</reference>
<gene>
    <name evidence="2" type="ORF">PgNI_11822</name>
</gene>
<dbReference type="GeneID" id="41966689"/>
<evidence type="ECO:0000313" key="1">
    <source>
        <dbReference type="Proteomes" id="UP000515153"/>
    </source>
</evidence>
<keyword evidence="1" id="KW-1185">Reference proteome</keyword>
<dbReference type="KEGG" id="pgri:PgNI_11822"/>
<proteinExistence type="predicted"/>
<accession>A0A6P8AP41</accession>
<organism evidence="1 2">
    <name type="scientific">Pyricularia grisea</name>
    <name type="common">Crabgrass-specific blast fungus</name>
    <name type="synonym">Magnaporthe grisea</name>
    <dbReference type="NCBI Taxonomy" id="148305"/>
    <lineage>
        <taxon>Eukaryota</taxon>
        <taxon>Fungi</taxon>
        <taxon>Dikarya</taxon>
        <taxon>Ascomycota</taxon>
        <taxon>Pezizomycotina</taxon>
        <taxon>Sordariomycetes</taxon>
        <taxon>Sordariomycetidae</taxon>
        <taxon>Magnaporthales</taxon>
        <taxon>Pyriculariaceae</taxon>
        <taxon>Pyricularia</taxon>
    </lineage>
</organism>
<reference evidence="1 2" key="1">
    <citation type="journal article" date="2019" name="Mol. Biol. Evol.">
        <title>Blast fungal genomes show frequent chromosomal changes, gene gains and losses, and effector gene turnover.</title>
        <authorList>
            <person name="Gomez Luciano L.B."/>
            <person name="Jason Tsai I."/>
            <person name="Chuma I."/>
            <person name="Tosa Y."/>
            <person name="Chen Y.H."/>
            <person name="Li J.Y."/>
            <person name="Li M.Y."/>
            <person name="Jade Lu M.Y."/>
            <person name="Nakayashiki H."/>
            <person name="Li W.H."/>
        </authorList>
    </citation>
    <scope>NUCLEOTIDE SEQUENCE [LARGE SCALE GENOMIC DNA]</scope>
    <source>
        <strain evidence="1 2">NI907</strain>
    </source>
</reference>
<sequence>MQESELMVRNVFIYKTVDGSQDGSQFLLGYQTRNVMENTFRLIEANRIADL</sequence>